<evidence type="ECO:0000313" key="1">
    <source>
        <dbReference type="EMBL" id="ONK71170.1"/>
    </source>
</evidence>
<sequence length="119" mass="13650">MNAKLIRMQKLQLKSILPGHLIGLNVKQNRIKKELYRRPETLAPIGVEATAVARGCSDVWLGVVEGRMATVKIDKGINVWEMEEYESRVWESKKCVEMPEEESDAGDGRPYYRRNVSLF</sequence>
<reference evidence="2" key="1">
    <citation type="journal article" date="2017" name="Nat. Commun.">
        <title>The asparagus genome sheds light on the origin and evolution of a young Y chromosome.</title>
        <authorList>
            <person name="Harkess A."/>
            <person name="Zhou J."/>
            <person name="Xu C."/>
            <person name="Bowers J.E."/>
            <person name="Van der Hulst R."/>
            <person name="Ayyampalayam S."/>
            <person name="Mercati F."/>
            <person name="Riccardi P."/>
            <person name="McKain M.R."/>
            <person name="Kakrana A."/>
            <person name="Tang H."/>
            <person name="Ray J."/>
            <person name="Groenendijk J."/>
            <person name="Arikit S."/>
            <person name="Mathioni S.M."/>
            <person name="Nakano M."/>
            <person name="Shan H."/>
            <person name="Telgmann-Rauber A."/>
            <person name="Kanno A."/>
            <person name="Yue Z."/>
            <person name="Chen H."/>
            <person name="Li W."/>
            <person name="Chen Y."/>
            <person name="Xu X."/>
            <person name="Zhang Y."/>
            <person name="Luo S."/>
            <person name="Chen H."/>
            <person name="Gao J."/>
            <person name="Mao Z."/>
            <person name="Pires J.C."/>
            <person name="Luo M."/>
            <person name="Kudrna D."/>
            <person name="Wing R.A."/>
            <person name="Meyers B.C."/>
            <person name="Yi K."/>
            <person name="Kong H."/>
            <person name="Lavrijsen P."/>
            <person name="Sunseri F."/>
            <person name="Falavigna A."/>
            <person name="Ye Y."/>
            <person name="Leebens-Mack J.H."/>
            <person name="Chen G."/>
        </authorList>
    </citation>
    <scope>NUCLEOTIDE SEQUENCE [LARGE SCALE GENOMIC DNA]</scope>
    <source>
        <strain evidence="2">cv. DH0086</strain>
    </source>
</reference>
<dbReference type="AlphaFoldDB" id="A0A5P1F3Y5"/>
<evidence type="ECO:0000313" key="2">
    <source>
        <dbReference type="Proteomes" id="UP000243459"/>
    </source>
</evidence>
<accession>A0A5P1F3Y5</accession>
<gene>
    <name evidence="1" type="ORF">A4U43_C04F5530</name>
</gene>
<name>A0A5P1F3Y5_ASPOF</name>
<proteinExistence type="predicted"/>
<dbReference type="EMBL" id="CM007384">
    <property type="protein sequence ID" value="ONK71170.1"/>
    <property type="molecule type" value="Genomic_DNA"/>
</dbReference>
<dbReference type="Proteomes" id="UP000243459">
    <property type="component" value="Chromosome 4"/>
</dbReference>
<protein>
    <submittedName>
        <fullName evidence="1">Uncharacterized protein</fullName>
    </submittedName>
</protein>
<dbReference type="Gramene" id="ONK71170">
    <property type="protein sequence ID" value="ONK71170"/>
    <property type="gene ID" value="A4U43_C04F5530"/>
</dbReference>
<organism evidence="1 2">
    <name type="scientific">Asparagus officinalis</name>
    <name type="common">Garden asparagus</name>
    <dbReference type="NCBI Taxonomy" id="4686"/>
    <lineage>
        <taxon>Eukaryota</taxon>
        <taxon>Viridiplantae</taxon>
        <taxon>Streptophyta</taxon>
        <taxon>Embryophyta</taxon>
        <taxon>Tracheophyta</taxon>
        <taxon>Spermatophyta</taxon>
        <taxon>Magnoliopsida</taxon>
        <taxon>Liliopsida</taxon>
        <taxon>Asparagales</taxon>
        <taxon>Asparagaceae</taxon>
        <taxon>Asparagoideae</taxon>
        <taxon>Asparagus</taxon>
    </lineage>
</organism>
<keyword evidence="2" id="KW-1185">Reference proteome</keyword>